<organism evidence="2 3">
    <name type="scientific">Anoxybacteroides tepidamans</name>
    <dbReference type="NCBI Taxonomy" id="265948"/>
    <lineage>
        <taxon>Bacteria</taxon>
        <taxon>Bacillati</taxon>
        <taxon>Bacillota</taxon>
        <taxon>Bacilli</taxon>
        <taxon>Bacillales</taxon>
        <taxon>Anoxybacillaceae</taxon>
        <taxon>Anoxybacteroides</taxon>
    </lineage>
</organism>
<sequence length="153" mass="17803">MDIWINKGFSISTNKKYLDVDLIHNFLSQEAYWSKGIPKEIVIKSIENTPLCFGVYKGEISNEVGEQVGFARVITDLATYAYLCDVFILPDYRKLGLSKWLMEIITNHHELQGIRRFMLATKDAHSLYSKYGFEPIDNPELFMIKLRKSPYQQ</sequence>
<accession>A0A7W8MVX8</accession>
<dbReference type="Pfam" id="PF13508">
    <property type="entry name" value="Acetyltransf_7"/>
    <property type="match status" value="1"/>
</dbReference>
<dbReference type="PROSITE" id="PS51186">
    <property type="entry name" value="GNAT"/>
    <property type="match status" value="1"/>
</dbReference>
<feature type="domain" description="N-acetyltransferase" evidence="1">
    <location>
        <begin position="9"/>
        <end position="148"/>
    </location>
</feature>
<protein>
    <submittedName>
        <fullName evidence="2">GNAT superfamily N-acetyltransferase</fullName>
    </submittedName>
</protein>
<dbReference type="PANTHER" id="PTHR43233:SF1">
    <property type="entry name" value="FAMILY N-ACETYLTRANSFERASE, PUTATIVE (AFU_ORTHOLOGUE AFUA_6G03350)-RELATED"/>
    <property type="match status" value="1"/>
</dbReference>
<reference evidence="2 3" key="1">
    <citation type="submission" date="2020-08" db="EMBL/GenBank/DDBJ databases">
        <title>Genomic Encyclopedia of Type Strains, Phase IV (KMG-IV): sequencing the most valuable type-strain genomes for metagenomic binning, comparative biology and taxonomic classification.</title>
        <authorList>
            <person name="Goeker M."/>
        </authorList>
    </citation>
    <scope>NUCLEOTIDE SEQUENCE [LARGE SCALE GENOMIC DNA]</scope>
    <source>
        <strain evidence="2 3">DSM 16325</strain>
    </source>
</reference>
<name>A0A7W8MVX8_9BACL</name>
<evidence type="ECO:0000313" key="3">
    <source>
        <dbReference type="Proteomes" id="UP000520011"/>
    </source>
</evidence>
<dbReference type="PANTHER" id="PTHR43233">
    <property type="entry name" value="FAMILY N-ACETYLTRANSFERASE, PUTATIVE (AFU_ORTHOLOGUE AFUA_6G03350)-RELATED"/>
    <property type="match status" value="1"/>
</dbReference>
<dbReference type="CDD" id="cd04301">
    <property type="entry name" value="NAT_SF"/>
    <property type="match status" value="1"/>
</dbReference>
<dbReference type="Gene3D" id="3.40.630.30">
    <property type="match status" value="1"/>
</dbReference>
<keyword evidence="3" id="KW-1185">Reference proteome</keyword>
<dbReference type="RefSeq" id="WP_183256096.1">
    <property type="nucleotide sequence ID" value="NZ_JACHEP010000026.1"/>
</dbReference>
<evidence type="ECO:0000259" key="1">
    <source>
        <dbReference type="PROSITE" id="PS51186"/>
    </source>
</evidence>
<dbReference type="AlphaFoldDB" id="A0A7W8MVX8"/>
<keyword evidence="2" id="KW-0808">Transferase</keyword>
<gene>
    <name evidence="2" type="ORF">HNQ34_003170</name>
</gene>
<dbReference type="EMBL" id="JACHEP010000026">
    <property type="protein sequence ID" value="MBB5326052.1"/>
    <property type="molecule type" value="Genomic_DNA"/>
</dbReference>
<dbReference type="Proteomes" id="UP000520011">
    <property type="component" value="Unassembled WGS sequence"/>
</dbReference>
<dbReference type="InterPro" id="IPR053144">
    <property type="entry name" value="Acetyltransferase_Butenolide"/>
</dbReference>
<dbReference type="InterPro" id="IPR016181">
    <property type="entry name" value="Acyl_CoA_acyltransferase"/>
</dbReference>
<dbReference type="GO" id="GO:0016747">
    <property type="term" value="F:acyltransferase activity, transferring groups other than amino-acyl groups"/>
    <property type="evidence" value="ECO:0007669"/>
    <property type="project" value="InterPro"/>
</dbReference>
<dbReference type="SUPFAM" id="SSF55729">
    <property type="entry name" value="Acyl-CoA N-acyltransferases (Nat)"/>
    <property type="match status" value="1"/>
</dbReference>
<comment type="caution">
    <text evidence="2">The sequence shown here is derived from an EMBL/GenBank/DDBJ whole genome shotgun (WGS) entry which is preliminary data.</text>
</comment>
<proteinExistence type="predicted"/>
<dbReference type="InterPro" id="IPR000182">
    <property type="entry name" value="GNAT_dom"/>
</dbReference>
<evidence type="ECO:0000313" key="2">
    <source>
        <dbReference type="EMBL" id="MBB5326052.1"/>
    </source>
</evidence>